<evidence type="ECO:0000313" key="2">
    <source>
        <dbReference type="EMBL" id="KAH3828167.1"/>
    </source>
</evidence>
<proteinExistence type="predicted"/>
<name>A0A9D4HAE1_DREPO</name>
<comment type="caution">
    <text evidence="2">The sequence shown here is derived from an EMBL/GenBank/DDBJ whole genome shotgun (WGS) entry which is preliminary data.</text>
</comment>
<feature type="transmembrane region" description="Helical" evidence="1">
    <location>
        <begin position="213"/>
        <end position="233"/>
    </location>
</feature>
<keyword evidence="1" id="KW-1133">Transmembrane helix</keyword>
<protein>
    <submittedName>
        <fullName evidence="2">Uncharacterized protein</fullName>
    </submittedName>
</protein>
<reference evidence="2" key="1">
    <citation type="journal article" date="2019" name="bioRxiv">
        <title>The Genome of the Zebra Mussel, Dreissena polymorpha: A Resource for Invasive Species Research.</title>
        <authorList>
            <person name="McCartney M.A."/>
            <person name="Auch B."/>
            <person name="Kono T."/>
            <person name="Mallez S."/>
            <person name="Zhang Y."/>
            <person name="Obille A."/>
            <person name="Becker A."/>
            <person name="Abrahante J.E."/>
            <person name="Garbe J."/>
            <person name="Badalamenti J.P."/>
            <person name="Herman A."/>
            <person name="Mangelson H."/>
            <person name="Liachko I."/>
            <person name="Sullivan S."/>
            <person name="Sone E.D."/>
            <person name="Koren S."/>
            <person name="Silverstein K.A.T."/>
            <person name="Beckman K.B."/>
            <person name="Gohl D.M."/>
        </authorList>
    </citation>
    <scope>NUCLEOTIDE SEQUENCE</scope>
    <source>
        <strain evidence="2">Duluth1</strain>
        <tissue evidence="2">Whole animal</tissue>
    </source>
</reference>
<evidence type="ECO:0000313" key="3">
    <source>
        <dbReference type="Proteomes" id="UP000828390"/>
    </source>
</evidence>
<keyword evidence="3" id="KW-1185">Reference proteome</keyword>
<gene>
    <name evidence="2" type="ORF">DPMN_130120</name>
</gene>
<evidence type="ECO:0000256" key="1">
    <source>
        <dbReference type="SAM" id="Phobius"/>
    </source>
</evidence>
<keyword evidence="1" id="KW-0472">Membrane</keyword>
<feature type="transmembrane region" description="Helical" evidence="1">
    <location>
        <begin position="15"/>
        <end position="35"/>
    </location>
</feature>
<dbReference type="Proteomes" id="UP000828390">
    <property type="component" value="Unassembled WGS sequence"/>
</dbReference>
<dbReference type="AlphaFoldDB" id="A0A9D4HAE1"/>
<keyword evidence="1" id="KW-0812">Transmembrane</keyword>
<sequence length="238" mass="26369">MIYNKISNSEQHNNYYIKIIMQYFVFLVGMLVASFRSSTQQYTGINVNSAWLCGRGETFAVNASSVFRLVGVASDSSVTCKMHFSATGDSNGCNGLCYMFQFYNVINDAGVQFNIEAASISETFTNNSVIPARLPRCSDATTLNISLKLAPGFSYVYSNKTLQYKLRIDVFHKCGALGTMKSQKYSHAFLIEAGHMTKEQFDAAERATFSDGVAVGCAFAGSFIFIMLAGIFYTRYMK</sequence>
<organism evidence="2 3">
    <name type="scientific">Dreissena polymorpha</name>
    <name type="common">Zebra mussel</name>
    <name type="synonym">Mytilus polymorpha</name>
    <dbReference type="NCBI Taxonomy" id="45954"/>
    <lineage>
        <taxon>Eukaryota</taxon>
        <taxon>Metazoa</taxon>
        <taxon>Spiralia</taxon>
        <taxon>Lophotrochozoa</taxon>
        <taxon>Mollusca</taxon>
        <taxon>Bivalvia</taxon>
        <taxon>Autobranchia</taxon>
        <taxon>Heteroconchia</taxon>
        <taxon>Euheterodonta</taxon>
        <taxon>Imparidentia</taxon>
        <taxon>Neoheterodontei</taxon>
        <taxon>Myida</taxon>
        <taxon>Dreissenoidea</taxon>
        <taxon>Dreissenidae</taxon>
        <taxon>Dreissena</taxon>
    </lineage>
</organism>
<accession>A0A9D4HAE1</accession>
<reference evidence="2" key="2">
    <citation type="submission" date="2020-11" db="EMBL/GenBank/DDBJ databases">
        <authorList>
            <person name="McCartney M.A."/>
            <person name="Auch B."/>
            <person name="Kono T."/>
            <person name="Mallez S."/>
            <person name="Becker A."/>
            <person name="Gohl D.M."/>
            <person name="Silverstein K.A.T."/>
            <person name="Koren S."/>
            <person name="Bechman K.B."/>
            <person name="Herman A."/>
            <person name="Abrahante J.E."/>
            <person name="Garbe J."/>
        </authorList>
    </citation>
    <scope>NUCLEOTIDE SEQUENCE</scope>
    <source>
        <strain evidence="2">Duluth1</strain>
        <tissue evidence="2">Whole animal</tissue>
    </source>
</reference>
<dbReference type="EMBL" id="JAIWYP010000005">
    <property type="protein sequence ID" value="KAH3828167.1"/>
    <property type="molecule type" value="Genomic_DNA"/>
</dbReference>